<dbReference type="PANTHER" id="PTHR12815:SF42">
    <property type="entry name" value="BACTERIAL SURFACE ANTIGEN (D15) DOMAIN-CONTAINING PROTEIN"/>
    <property type="match status" value="1"/>
</dbReference>
<reference evidence="5 6" key="1">
    <citation type="submission" date="2023-10" db="EMBL/GenBank/DDBJ databases">
        <title>Roseovarius strain S88 nov., isolated from a marine algae.</title>
        <authorList>
            <person name="Lee M.W."/>
            <person name="Lee J.K."/>
            <person name="Kim J.M."/>
            <person name="Choi D.G."/>
            <person name="Baek J.H."/>
            <person name="Bayburt H."/>
            <person name="Jung J.J."/>
            <person name="Han D.M."/>
            <person name="Jeon C.O."/>
        </authorList>
    </citation>
    <scope>NUCLEOTIDE SEQUENCE [LARGE SCALE GENOMIC DNA]</scope>
    <source>
        <strain evidence="5 6">S88</strain>
    </source>
</reference>
<accession>A0ABZ2HI04</accession>
<keyword evidence="3" id="KW-0472">Membrane</keyword>
<evidence type="ECO:0000256" key="1">
    <source>
        <dbReference type="ARBA" id="ARBA00004370"/>
    </source>
</evidence>
<comment type="subcellular location">
    <subcellularLocation>
        <location evidence="1">Membrane</location>
    </subcellularLocation>
</comment>
<dbReference type="Pfam" id="PF01103">
    <property type="entry name" value="Omp85"/>
    <property type="match status" value="1"/>
</dbReference>
<dbReference type="Gene3D" id="2.40.160.50">
    <property type="entry name" value="membrane protein fhac: a member of the omp85/tpsb transporter family"/>
    <property type="match status" value="1"/>
</dbReference>
<dbReference type="PROSITE" id="PS51257">
    <property type="entry name" value="PROKAR_LIPOPROTEIN"/>
    <property type="match status" value="1"/>
</dbReference>
<dbReference type="PANTHER" id="PTHR12815">
    <property type="entry name" value="SORTING AND ASSEMBLY MACHINERY SAMM50 PROTEIN FAMILY MEMBER"/>
    <property type="match status" value="1"/>
</dbReference>
<keyword evidence="2" id="KW-0812">Transmembrane</keyword>
<dbReference type="Proteomes" id="UP001364156">
    <property type="component" value="Chromosome"/>
</dbReference>
<evidence type="ECO:0000313" key="6">
    <source>
        <dbReference type="Proteomes" id="UP001364156"/>
    </source>
</evidence>
<sequence>MEPRAPAWDKAKQIGAPDVFHSWTITIWLSCMVTLCFVPCAQAVEVRLQSAGSSDSFVDRLRGASLTVQTADQDNPVTQDILSAARADYQRLLSSLYEFGHYGGVISIRVDGREAADISPFAGLQNVQRVDILVDPGPRFRFSTARVAPLAPATELPEGFLPGQPAFSEQIVEAAQAGVEGWRDVGHAKARVEEQRITANHARAELSADIRLSPGPRLTFGRLNVPETGRVRPSRVRAIAGLPTGKVFSPEELKRSSERLRRTGAFRSVVLTEADEPGPSNTLDINAELVDAKPRRFGFGAELASVEGLSLSGFWMHRNLLGGAERLRFEGEVRGIGGDTDGIDYRVGVRFDRPATFTPDTSLVLGFEIEEQDEPDFRERSAQAGIGLSHIFDEELTGQVGIAYRFSDIDDDAGSRTLEHVLFPVSLTYDSRDDPLDAHTGVFLDTKVTPFAAVGSGGSGTRLFADARTYFGFGEKDRHVAAFRVQIGSVVGAGLTEVSPDMLFFSGGSDTVRGQPFQSLAVDIGGGNRLGGRSFLALSSELRYGLNDIWSVVAFSDAGFVGSDSFGSSNGEWHAGAGFGVRYNTGIGPIRFDIATPADSDAGESFEFYIGIGQAF</sequence>
<evidence type="ECO:0000256" key="3">
    <source>
        <dbReference type="ARBA" id="ARBA00023136"/>
    </source>
</evidence>
<name>A0ABZ2HI04_9RHOB</name>
<evidence type="ECO:0000256" key="2">
    <source>
        <dbReference type="ARBA" id="ARBA00022452"/>
    </source>
</evidence>
<organism evidence="5 6">
    <name type="scientific">Roseovarius phycicola</name>
    <dbReference type="NCBI Taxonomy" id="3080976"/>
    <lineage>
        <taxon>Bacteria</taxon>
        <taxon>Pseudomonadati</taxon>
        <taxon>Pseudomonadota</taxon>
        <taxon>Alphaproteobacteria</taxon>
        <taxon>Rhodobacterales</taxon>
        <taxon>Roseobacteraceae</taxon>
        <taxon>Roseovarius</taxon>
    </lineage>
</organism>
<evidence type="ECO:0000259" key="4">
    <source>
        <dbReference type="Pfam" id="PF01103"/>
    </source>
</evidence>
<evidence type="ECO:0000313" key="5">
    <source>
        <dbReference type="EMBL" id="WWR47666.1"/>
    </source>
</evidence>
<dbReference type="Gene3D" id="3.10.20.310">
    <property type="entry name" value="membrane protein fhac"/>
    <property type="match status" value="1"/>
</dbReference>
<dbReference type="EMBL" id="CP146069">
    <property type="protein sequence ID" value="WWR47666.1"/>
    <property type="molecule type" value="Genomic_DNA"/>
</dbReference>
<proteinExistence type="predicted"/>
<dbReference type="InterPro" id="IPR039910">
    <property type="entry name" value="D15-like"/>
</dbReference>
<gene>
    <name evidence="5" type="ORF">RZ517_05715</name>
</gene>
<keyword evidence="6" id="KW-1185">Reference proteome</keyword>
<protein>
    <submittedName>
        <fullName evidence="5">Autotransporter assembly complex family protein</fullName>
    </submittedName>
</protein>
<feature type="domain" description="Bacterial surface antigen (D15)" evidence="4">
    <location>
        <begin position="319"/>
        <end position="616"/>
    </location>
</feature>
<dbReference type="InterPro" id="IPR000184">
    <property type="entry name" value="Bac_surfAg_D15"/>
</dbReference>
<keyword evidence="2" id="KW-1134">Transmembrane beta strand</keyword>